<comment type="caution">
    <text evidence="1">The sequence shown here is derived from an EMBL/GenBank/DDBJ whole genome shotgun (WGS) entry which is preliminary data.</text>
</comment>
<protein>
    <submittedName>
        <fullName evidence="1">PII family protein</fullName>
    </submittedName>
</protein>
<name>A0A1S2LCG9_9BACI</name>
<dbReference type="RefSeq" id="WP_071313956.1">
    <property type="nucleotide sequence ID" value="NZ_MLQQ01000040.1"/>
</dbReference>
<dbReference type="Gene3D" id="3.30.70.120">
    <property type="match status" value="2"/>
</dbReference>
<keyword evidence="2" id="KW-1185">Reference proteome</keyword>
<dbReference type="SMART" id="SM00938">
    <property type="entry name" value="P-II"/>
    <property type="match status" value="1"/>
</dbReference>
<evidence type="ECO:0000313" key="1">
    <source>
        <dbReference type="EMBL" id="OIJ10192.1"/>
    </source>
</evidence>
<accession>A0A1S2LCG9</accession>
<dbReference type="SUPFAM" id="SSF54913">
    <property type="entry name" value="GlnB-like"/>
    <property type="match status" value="2"/>
</dbReference>
<dbReference type="GO" id="GO:0006808">
    <property type="term" value="P:regulation of nitrogen utilization"/>
    <property type="evidence" value="ECO:0007669"/>
    <property type="project" value="InterPro"/>
</dbReference>
<evidence type="ECO:0000313" key="2">
    <source>
        <dbReference type="Proteomes" id="UP000180098"/>
    </source>
</evidence>
<dbReference type="EMBL" id="MLQQ01000040">
    <property type="protein sequence ID" value="OIJ10192.1"/>
    <property type="molecule type" value="Genomic_DNA"/>
</dbReference>
<dbReference type="InterPro" id="IPR002187">
    <property type="entry name" value="N-reg_PII"/>
</dbReference>
<dbReference type="Proteomes" id="UP000180098">
    <property type="component" value="Unassembled WGS sequence"/>
</dbReference>
<dbReference type="Pfam" id="PF00543">
    <property type="entry name" value="P-II"/>
    <property type="match status" value="1"/>
</dbReference>
<proteinExistence type="predicted"/>
<dbReference type="PROSITE" id="PS51343">
    <property type="entry name" value="PII_GLNB_DOM"/>
    <property type="match status" value="2"/>
</dbReference>
<dbReference type="InterPro" id="IPR015867">
    <property type="entry name" value="N-reg_PII/ATP_PRibTrfase_C"/>
</dbReference>
<gene>
    <name evidence="1" type="ORF">BKP35_13875</name>
</gene>
<organism evidence="1 2">
    <name type="scientific">Anaerobacillus arseniciselenatis</name>
    <dbReference type="NCBI Taxonomy" id="85682"/>
    <lineage>
        <taxon>Bacteria</taxon>
        <taxon>Bacillati</taxon>
        <taxon>Bacillota</taxon>
        <taxon>Bacilli</taxon>
        <taxon>Bacillales</taxon>
        <taxon>Bacillaceae</taxon>
        <taxon>Anaerobacillus</taxon>
    </lineage>
</organism>
<sequence>MNTVNKAHKLIVTIVKKGQAKKVVKVSKRAGAEGGTIILGRGTGVHENKSFLGIPIIPEKEIILTLVGSDISNRVLSAIEEEANLCCPGTGLAMVINTKTITGIAHLLGINTYINEWTEVKSCMENQAVLYDLIVSIVNKGDADEVVEASKKSGAEGGTIISGRGTGIHEQAKLFNIPIEPEKDIVLTLIDREKTAHVLKKIDEDAGLNQPGKGIAFVLEVEKTIGINHILNRMVNEKFSDNDA</sequence>
<dbReference type="InterPro" id="IPR011322">
    <property type="entry name" value="N-reg_PII-like_a/b"/>
</dbReference>
<dbReference type="OrthoDB" id="9803021at2"/>
<dbReference type="GO" id="GO:0030234">
    <property type="term" value="F:enzyme regulator activity"/>
    <property type="evidence" value="ECO:0007669"/>
    <property type="project" value="InterPro"/>
</dbReference>
<reference evidence="1 2" key="1">
    <citation type="submission" date="2016-10" db="EMBL/GenBank/DDBJ databases">
        <title>Draft genome sequences of four alkaliphilic bacteria belonging to the Anaerobacillus genus.</title>
        <authorList>
            <person name="Bassil N.M."/>
            <person name="Lloyd J.R."/>
        </authorList>
    </citation>
    <scope>NUCLEOTIDE SEQUENCE [LARGE SCALE GENOMIC DNA]</scope>
    <source>
        <strain evidence="1 2">DSM 15340</strain>
    </source>
</reference>
<dbReference type="AlphaFoldDB" id="A0A1S2LCG9"/>